<sequence>MDSFARSLSRRRFLAGAGAAASVAALSPSLAVAATAKKHEDFNFVFLTDTHIEPELNASQGCSMAFRQMSKEHADFALQGGDHVFDSLGVPTTRSLALFDLYEKTQQDLGLKTYHTIGNHDVIGVYAKSGVALNDPLFGKKYYADHISPLYYSFDHKGVHFVVLDSIGITADRHYEGRIDDAQIAWLAKDLAAQGSEKPVIVSTHIPLVTAMECYVEPDKKPSVHSGPIVNSKDVIQLFEGHNVIGVLQGHTHINEQVTWHGVPYVTSGAVSGNWWHGTHMGAPEGYTMVSVRNGNMETRYETYGFKSVDPKNT</sequence>
<dbReference type="PROSITE" id="PS51318">
    <property type="entry name" value="TAT"/>
    <property type="match status" value="1"/>
</dbReference>
<dbReference type="EC" id="3.1.-.-" evidence="3"/>
<dbReference type="RefSeq" id="WP_263372625.1">
    <property type="nucleotide sequence ID" value="NZ_JAGSYD010000006.1"/>
</dbReference>
<dbReference type="GO" id="GO:0016787">
    <property type="term" value="F:hydrolase activity"/>
    <property type="evidence" value="ECO:0007669"/>
    <property type="project" value="UniProtKB-KW"/>
</dbReference>
<feature type="signal peptide" evidence="1">
    <location>
        <begin position="1"/>
        <end position="33"/>
    </location>
</feature>
<feature type="domain" description="Calcineurin-like phosphoesterase" evidence="2">
    <location>
        <begin position="43"/>
        <end position="254"/>
    </location>
</feature>
<keyword evidence="3" id="KW-0378">Hydrolase</keyword>
<gene>
    <name evidence="3" type="ORF">ACFQBQ_04295</name>
</gene>
<dbReference type="InterPro" id="IPR004843">
    <property type="entry name" value="Calcineurin-like_PHP"/>
</dbReference>
<dbReference type="EMBL" id="JBHSWI010000001">
    <property type="protein sequence ID" value="MFC6644823.1"/>
    <property type="molecule type" value="Genomic_DNA"/>
</dbReference>
<dbReference type="Gene3D" id="3.60.21.10">
    <property type="match status" value="1"/>
</dbReference>
<organism evidence="3 4">
    <name type="scientific">Granulicella cerasi</name>
    <dbReference type="NCBI Taxonomy" id="741063"/>
    <lineage>
        <taxon>Bacteria</taxon>
        <taxon>Pseudomonadati</taxon>
        <taxon>Acidobacteriota</taxon>
        <taxon>Terriglobia</taxon>
        <taxon>Terriglobales</taxon>
        <taxon>Acidobacteriaceae</taxon>
        <taxon>Granulicella</taxon>
    </lineage>
</organism>
<dbReference type="Pfam" id="PF00149">
    <property type="entry name" value="Metallophos"/>
    <property type="match status" value="1"/>
</dbReference>
<name>A0ABW1Z6W5_9BACT</name>
<dbReference type="Proteomes" id="UP001596391">
    <property type="component" value="Unassembled WGS sequence"/>
</dbReference>
<comment type="caution">
    <text evidence="3">The sequence shown here is derived from an EMBL/GenBank/DDBJ whole genome shotgun (WGS) entry which is preliminary data.</text>
</comment>
<dbReference type="InterPro" id="IPR051918">
    <property type="entry name" value="STPP_CPPED1"/>
</dbReference>
<keyword evidence="1" id="KW-0732">Signal</keyword>
<reference evidence="4" key="1">
    <citation type="journal article" date="2019" name="Int. J. Syst. Evol. Microbiol.">
        <title>The Global Catalogue of Microorganisms (GCM) 10K type strain sequencing project: providing services to taxonomists for standard genome sequencing and annotation.</title>
        <authorList>
            <consortium name="The Broad Institute Genomics Platform"/>
            <consortium name="The Broad Institute Genome Sequencing Center for Infectious Disease"/>
            <person name="Wu L."/>
            <person name="Ma J."/>
        </authorList>
    </citation>
    <scope>NUCLEOTIDE SEQUENCE [LARGE SCALE GENOMIC DNA]</scope>
    <source>
        <strain evidence="4">CGMCC 1.16026</strain>
    </source>
</reference>
<protein>
    <submittedName>
        <fullName evidence="3">Metallophosphoesterase family protein</fullName>
        <ecNumber evidence="3">3.1.-.-</ecNumber>
    </submittedName>
</protein>
<evidence type="ECO:0000313" key="4">
    <source>
        <dbReference type="Proteomes" id="UP001596391"/>
    </source>
</evidence>
<evidence type="ECO:0000256" key="1">
    <source>
        <dbReference type="SAM" id="SignalP"/>
    </source>
</evidence>
<keyword evidence="4" id="KW-1185">Reference proteome</keyword>
<dbReference type="SUPFAM" id="SSF56300">
    <property type="entry name" value="Metallo-dependent phosphatases"/>
    <property type="match status" value="1"/>
</dbReference>
<dbReference type="InterPro" id="IPR029052">
    <property type="entry name" value="Metallo-depent_PP-like"/>
</dbReference>
<dbReference type="InterPro" id="IPR006311">
    <property type="entry name" value="TAT_signal"/>
</dbReference>
<proteinExistence type="predicted"/>
<evidence type="ECO:0000259" key="2">
    <source>
        <dbReference type="Pfam" id="PF00149"/>
    </source>
</evidence>
<dbReference type="PANTHER" id="PTHR43143:SF1">
    <property type="entry name" value="SERINE_THREONINE-PROTEIN PHOSPHATASE CPPED1"/>
    <property type="match status" value="1"/>
</dbReference>
<feature type="chain" id="PRO_5047382847" evidence="1">
    <location>
        <begin position="34"/>
        <end position="314"/>
    </location>
</feature>
<evidence type="ECO:0000313" key="3">
    <source>
        <dbReference type="EMBL" id="MFC6644823.1"/>
    </source>
</evidence>
<dbReference type="PANTHER" id="PTHR43143">
    <property type="entry name" value="METALLOPHOSPHOESTERASE, CALCINEURIN SUPERFAMILY"/>
    <property type="match status" value="1"/>
</dbReference>
<accession>A0ABW1Z6W5</accession>